<keyword evidence="2" id="KW-1185">Reference proteome</keyword>
<reference evidence="1 2" key="1">
    <citation type="journal article" date="2024" name="Microbiol. Immunol.">
        <title>Discovery of a novel spotted fever group Rickettsia, 'Candidatus Rickettsia kedanie,' in unfed larval chigger mites, Leptotrombidium scutellare.</title>
        <authorList>
            <person name="Ogawa M."/>
            <person name="Matsutani M."/>
            <person name="Katayama T."/>
            <person name="Takada N."/>
            <person name="Noda S."/>
            <person name="Takahashi M."/>
            <person name="Kageyama D."/>
            <person name="Hanaoka N."/>
            <person name="Ebihara H."/>
        </authorList>
    </citation>
    <scope>NUCLEOTIDE SEQUENCE [LARGE SCALE GENOMIC DNA]</scope>
    <source>
        <strain evidence="1 2">KNCP2-13</strain>
    </source>
</reference>
<name>A0ABP9TVW7_9RICK</name>
<evidence type="ECO:0000313" key="2">
    <source>
        <dbReference type="Proteomes" id="UP001628124"/>
    </source>
</evidence>
<organism evidence="1 2">
    <name type="scientific">Candidatus Rickettsia kedanie</name>
    <dbReference type="NCBI Taxonomy" id="3115352"/>
    <lineage>
        <taxon>Bacteria</taxon>
        <taxon>Pseudomonadati</taxon>
        <taxon>Pseudomonadota</taxon>
        <taxon>Alphaproteobacteria</taxon>
        <taxon>Rickettsiales</taxon>
        <taxon>Rickettsiaceae</taxon>
        <taxon>Rickettsieae</taxon>
        <taxon>Rickettsia</taxon>
        <taxon>spotted fever group</taxon>
    </lineage>
</organism>
<protein>
    <submittedName>
        <fullName evidence="1">Uncharacterized protein</fullName>
    </submittedName>
</protein>
<sequence length="61" mass="6865">MKIYDFKNSHIVGGKDTSGHYGYVNDTNTTGFLDKFQNNEVVFYENPNGNYCLGNQPDILG</sequence>
<accession>A0ABP9TVW7</accession>
<dbReference type="RefSeq" id="WP_412708084.1">
    <property type="nucleotide sequence ID" value="NZ_BAABMM010000027.1"/>
</dbReference>
<comment type="caution">
    <text evidence="1">The sequence shown here is derived from an EMBL/GenBank/DDBJ whole genome shotgun (WGS) entry which is preliminary data.</text>
</comment>
<evidence type="ECO:0000313" key="1">
    <source>
        <dbReference type="EMBL" id="GAA5252413.1"/>
    </source>
</evidence>
<dbReference type="EMBL" id="BAABMM010000027">
    <property type="protein sequence ID" value="GAA5252413.1"/>
    <property type="molecule type" value="Genomic_DNA"/>
</dbReference>
<proteinExistence type="predicted"/>
<dbReference type="Proteomes" id="UP001628124">
    <property type="component" value="Unassembled WGS sequence"/>
</dbReference>
<gene>
    <name evidence="1" type="ORF">KNCP2_07010</name>
</gene>